<dbReference type="Proteomes" id="UP000178892">
    <property type="component" value="Unassembled WGS sequence"/>
</dbReference>
<evidence type="ECO:0000259" key="1">
    <source>
        <dbReference type="Pfam" id="PF02589"/>
    </source>
</evidence>
<dbReference type="InterPro" id="IPR003741">
    <property type="entry name" value="LUD_dom"/>
</dbReference>
<organism evidence="2 3">
    <name type="scientific">Candidatus Doudnabacteria bacterium RIFCSPHIGHO2_01_FULL_46_24</name>
    <dbReference type="NCBI Taxonomy" id="1817825"/>
    <lineage>
        <taxon>Bacteria</taxon>
        <taxon>Candidatus Doudnaibacteriota</taxon>
    </lineage>
</organism>
<dbReference type="PANTHER" id="PTHR36179">
    <property type="entry name" value="LUD_DOM DOMAIN-CONTAINING PROTEIN"/>
    <property type="match status" value="1"/>
</dbReference>
<name>A0A1F5NUW5_9BACT</name>
<accession>A0A1F5NUW5</accession>
<protein>
    <recommendedName>
        <fullName evidence="1">LUD domain-containing protein</fullName>
    </recommendedName>
</protein>
<dbReference type="STRING" id="1817825.A2720_01200"/>
<proteinExistence type="predicted"/>
<evidence type="ECO:0000313" key="2">
    <source>
        <dbReference type="EMBL" id="OGE81140.1"/>
    </source>
</evidence>
<dbReference type="PANTHER" id="PTHR36179:SF2">
    <property type="entry name" value="LUD DOMAIN-CONTAINING PROTEIN"/>
    <property type="match status" value="1"/>
</dbReference>
<dbReference type="EMBL" id="MFEL01000010">
    <property type="protein sequence ID" value="OGE81140.1"/>
    <property type="molecule type" value="Genomic_DNA"/>
</dbReference>
<comment type="caution">
    <text evidence="2">The sequence shown here is derived from an EMBL/GenBank/DDBJ whole genome shotgun (WGS) entry which is preliminary data.</text>
</comment>
<reference evidence="2 3" key="1">
    <citation type="journal article" date="2016" name="Nat. Commun.">
        <title>Thousands of microbial genomes shed light on interconnected biogeochemical processes in an aquifer system.</title>
        <authorList>
            <person name="Anantharaman K."/>
            <person name="Brown C.T."/>
            <person name="Hug L.A."/>
            <person name="Sharon I."/>
            <person name="Castelle C.J."/>
            <person name="Probst A.J."/>
            <person name="Thomas B.C."/>
            <person name="Singh A."/>
            <person name="Wilkins M.J."/>
            <person name="Karaoz U."/>
            <person name="Brodie E.L."/>
            <person name="Williams K.H."/>
            <person name="Hubbard S.S."/>
            <person name="Banfield J.F."/>
        </authorList>
    </citation>
    <scope>NUCLEOTIDE SEQUENCE [LARGE SCALE GENOMIC DNA]</scope>
</reference>
<dbReference type="AlphaFoldDB" id="A0A1F5NUW5"/>
<evidence type="ECO:0000313" key="3">
    <source>
        <dbReference type="Proteomes" id="UP000178892"/>
    </source>
</evidence>
<dbReference type="Pfam" id="PF02589">
    <property type="entry name" value="LUD_dom"/>
    <property type="match status" value="1"/>
</dbReference>
<feature type="domain" description="LUD" evidence="1">
    <location>
        <begin position="15"/>
        <end position="194"/>
    </location>
</feature>
<sequence length="200" mass="21871">MLKEYSKLASQKNIQNTIEALKENGIEAEFVEIGADAKRRVFELLPEGADIMTQTSVTLSTLGIADEINGSSKYNPARAKFKDQSQREKQKSGAAPEWTIGSVHAVTMDGSVLIASNTGSQLPSYVYGADHVIWVVGAQKIVANVDEGIKRIHEYVLPLEDARAQKAYGMGSNVSKLLIINKEVKPGRIHLIFVNEVLGF</sequence>
<gene>
    <name evidence="2" type="ORF">A2720_01200</name>
</gene>